<evidence type="ECO:0000313" key="8">
    <source>
        <dbReference type="Proteomes" id="UP000077755"/>
    </source>
</evidence>
<dbReference type="SUPFAM" id="SSF101936">
    <property type="entry name" value="DNA-binding pseudobarrel domain"/>
    <property type="match status" value="1"/>
</dbReference>
<evidence type="ECO:0000256" key="3">
    <source>
        <dbReference type="ARBA" id="ARBA00023125"/>
    </source>
</evidence>
<sequence length="243" mass="28290">MIVIRCKSGYPWPSLYNHLSRKIVGLEEFMKQHMIAIWSILIFDYAGSGEFTVFVYKSCGMETDCSVRKPDLCFLPNDKFNEKEYILSVDSIEREKAMGIFEFNTYQDNSEIFKLLITDHELRRRTLRLQPTMFNMYKYWADGQDINLFFSRTKWSIQIIRGNQYCSFGPSWKLFAIYAVIEEGDMIVFRPTDNCTDVHVCVFKKDTLGVNGEEAGGNQNGSFFQFVDKKTVYCALQSDGNNE</sequence>
<dbReference type="Gene3D" id="2.40.330.10">
    <property type="entry name" value="DNA-binding pseudobarrel domain"/>
    <property type="match status" value="1"/>
</dbReference>
<dbReference type="GO" id="GO:0003677">
    <property type="term" value="F:DNA binding"/>
    <property type="evidence" value="ECO:0007669"/>
    <property type="project" value="UniProtKB-KW"/>
</dbReference>
<keyword evidence="8" id="KW-1185">Reference proteome</keyword>
<keyword evidence="4" id="KW-0804">Transcription</keyword>
<evidence type="ECO:0000313" key="6">
    <source>
        <dbReference type="EMBL" id="KZM94070.1"/>
    </source>
</evidence>
<comment type="subcellular location">
    <subcellularLocation>
        <location evidence="1">Nucleus</location>
    </subcellularLocation>
</comment>
<accession>A0A162A2D7</accession>
<proteinExistence type="predicted"/>
<dbReference type="EMBL" id="CP093347">
    <property type="protein sequence ID" value="WOH00437.1"/>
    <property type="molecule type" value="Genomic_DNA"/>
</dbReference>
<dbReference type="InterPro" id="IPR015300">
    <property type="entry name" value="DNA-bd_pseudobarrel_sf"/>
</dbReference>
<dbReference type="Proteomes" id="UP000077755">
    <property type="component" value="Chromosome 5"/>
</dbReference>
<evidence type="ECO:0000256" key="2">
    <source>
        <dbReference type="ARBA" id="ARBA00023015"/>
    </source>
</evidence>
<dbReference type="EMBL" id="LNRQ01000005">
    <property type="protein sequence ID" value="KZM94070.1"/>
    <property type="molecule type" value="Genomic_DNA"/>
</dbReference>
<reference evidence="6" key="1">
    <citation type="journal article" date="2016" name="Nat. Genet.">
        <title>A high-quality carrot genome assembly provides new insights into carotenoid accumulation and asterid genome evolution.</title>
        <authorList>
            <person name="Iorizzo M."/>
            <person name="Ellison S."/>
            <person name="Senalik D."/>
            <person name="Zeng P."/>
            <person name="Satapoomin P."/>
            <person name="Huang J."/>
            <person name="Bowman M."/>
            <person name="Iovene M."/>
            <person name="Sanseverino W."/>
            <person name="Cavagnaro P."/>
            <person name="Yildiz M."/>
            <person name="Macko-Podgorni A."/>
            <person name="Moranska E."/>
            <person name="Grzebelus E."/>
            <person name="Grzebelus D."/>
            <person name="Ashrafi H."/>
            <person name="Zheng Z."/>
            <person name="Cheng S."/>
            <person name="Spooner D."/>
            <person name="Van Deynze A."/>
            <person name="Simon P."/>
        </authorList>
    </citation>
    <scope>NUCLEOTIDE SEQUENCE [LARGE SCALE GENOMIC DNA]</scope>
    <source>
        <tissue evidence="6">Leaf</tissue>
    </source>
</reference>
<evidence type="ECO:0000313" key="7">
    <source>
        <dbReference type="EMBL" id="WOH00437.1"/>
    </source>
</evidence>
<keyword evidence="3" id="KW-0238">DNA-binding</keyword>
<dbReference type="GO" id="GO:0005634">
    <property type="term" value="C:nucleus"/>
    <property type="evidence" value="ECO:0007669"/>
    <property type="project" value="UniProtKB-SubCell"/>
</dbReference>
<dbReference type="AlphaFoldDB" id="A0A162A2D7"/>
<evidence type="ECO:0000256" key="1">
    <source>
        <dbReference type="ARBA" id="ARBA00004123"/>
    </source>
</evidence>
<keyword evidence="2" id="KW-0805">Transcription regulation</keyword>
<dbReference type="Gramene" id="KZM94070">
    <property type="protein sequence ID" value="KZM94070"/>
    <property type="gene ID" value="DCAR_017315"/>
</dbReference>
<protein>
    <recommendedName>
        <fullName evidence="9">TF-B3 domain-containing protein</fullName>
    </recommendedName>
</protein>
<evidence type="ECO:0000256" key="4">
    <source>
        <dbReference type="ARBA" id="ARBA00023163"/>
    </source>
</evidence>
<evidence type="ECO:0008006" key="9">
    <source>
        <dbReference type="Google" id="ProtNLM"/>
    </source>
</evidence>
<keyword evidence="5" id="KW-0539">Nucleus</keyword>
<evidence type="ECO:0000256" key="5">
    <source>
        <dbReference type="ARBA" id="ARBA00023242"/>
    </source>
</evidence>
<gene>
    <name evidence="6" type="ORF">DCAR_017315</name>
    <name evidence="7" type="ORF">DCAR_0519797</name>
</gene>
<name>A0A162A2D7_DAUCS</name>
<organism evidence="6">
    <name type="scientific">Daucus carota subsp. sativus</name>
    <name type="common">Carrot</name>
    <dbReference type="NCBI Taxonomy" id="79200"/>
    <lineage>
        <taxon>Eukaryota</taxon>
        <taxon>Viridiplantae</taxon>
        <taxon>Streptophyta</taxon>
        <taxon>Embryophyta</taxon>
        <taxon>Tracheophyta</taxon>
        <taxon>Spermatophyta</taxon>
        <taxon>Magnoliopsida</taxon>
        <taxon>eudicotyledons</taxon>
        <taxon>Gunneridae</taxon>
        <taxon>Pentapetalae</taxon>
        <taxon>asterids</taxon>
        <taxon>campanulids</taxon>
        <taxon>Apiales</taxon>
        <taxon>Apiaceae</taxon>
        <taxon>Apioideae</taxon>
        <taxon>Scandiceae</taxon>
        <taxon>Daucinae</taxon>
        <taxon>Daucus</taxon>
        <taxon>Daucus sect. Daucus</taxon>
    </lineage>
</organism>
<reference evidence="7" key="2">
    <citation type="submission" date="2022-03" db="EMBL/GenBank/DDBJ databases">
        <title>Draft title - Genomic analysis of global carrot germplasm unveils the trajectory of domestication and the origin of high carotenoid orange carrot.</title>
        <authorList>
            <person name="Iorizzo M."/>
            <person name="Ellison S."/>
            <person name="Senalik D."/>
            <person name="Macko-Podgorni A."/>
            <person name="Grzebelus D."/>
            <person name="Bostan H."/>
            <person name="Rolling W."/>
            <person name="Curaba J."/>
            <person name="Simon P."/>
        </authorList>
    </citation>
    <scope>NUCLEOTIDE SEQUENCE</scope>
    <source>
        <tissue evidence="7">Leaf</tissue>
    </source>
</reference>